<dbReference type="GO" id="GO:0004803">
    <property type="term" value="F:transposase activity"/>
    <property type="evidence" value="ECO:0007669"/>
    <property type="project" value="InterPro"/>
</dbReference>
<dbReference type="InterPro" id="IPR036515">
    <property type="entry name" value="Transposase_17_sf"/>
</dbReference>
<dbReference type="AlphaFoldDB" id="A0A1I0FFS4"/>
<organism evidence="2 3">
    <name type="scientific">Pseudomonas graminis</name>
    <dbReference type="NCBI Taxonomy" id="158627"/>
    <lineage>
        <taxon>Bacteria</taxon>
        <taxon>Pseudomonadati</taxon>
        <taxon>Pseudomonadota</taxon>
        <taxon>Gammaproteobacteria</taxon>
        <taxon>Pseudomonadales</taxon>
        <taxon>Pseudomonadaceae</taxon>
        <taxon>Pseudomonas</taxon>
    </lineage>
</organism>
<gene>
    <name evidence="2" type="ORF">SAMN05216197_116111</name>
</gene>
<dbReference type="PANTHER" id="PTHR36966">
    <property type="entry name" value="REP-ASSOCIATED TYROSINE TRANSPOSASE"/>
    <property type="match status" value="1"/>
</dbReference>
<protein>
    <submittedName>
        <fullName evidence="2">REP element-mobilizing transposase RayT</fullName>
    </submittedName>
</protein>
<dbReference type="InterPro" id="IPR002686">
    <property type="entry name" value="Transposase_17"/>
</dbReference>
<evidence type="ECO:0000313" key="2">
    <source>
        <dbReference type="EMBL" id="SET56389.1"/>
    </source>
</evidence>
<accession>A0A1I0FFS4</accession>
<sequence length="204" mass="23459">MVPAGLQGPVRNHCRSELARDKDLVDTSGISVWRLPLRHCSSLPDNHQRERLMPELPRGKCLRNGRFSESGRIYLVTSVTQNREQIFSDWKLGRLVVNEFRAAQFSGAADSLAWVIMPDHIHWLLELTGGELTRVLQGMKSRSARAINQSRGTHRQVWQRGFHDRALRREDDLLMMARYIVANPLRAGLAKRIGDYPLWDAIWL</sequence>
<dbReference type="NCBIfam" id="NF047646">
    <property type="entry name" value="REP_Tyr_transpos"/>
    <property type="match status" value="1"/>
</dbReference>
<dbReference type="Proteomes" id="UP000182332">
    <property type="component" value="Unassembled WGS sequence"/>
</dbReference>
<dbReference type="EMBL" id="FOHW01000016">
    <property type="protein sequence ID" value="SET56389.1"/>
    <property type="molecule type" value="Genomic_DNA"/>
</dbReference>
<reference evidence="2 3" key="1">
    <citation type="submission" date="2016-10" db="EMBL/GenBank/DDBJ databases">
        <authorList>
            <person name="de Groot N.N."/>
        </authorList>
    </citation>
    <scope>NUCLEOTIDE SEQUENCE [LARGE SCALE GENOMIC DNA]</scope>
    <source>
        <strain evidence="2 3">DSM 11363</strain>
    </source>
</reference>
<dbReference type="Pfam" id="PF01797">
    <property type="entry name" value="Y1_Tnp"/>
    <property type="match status" value="1"/>
</dbReference>
<dbReference type="InterPro" id="IPR052715">
    <property type="entry name" value="RAYT_transposase"/>
</dbReference>
<dbReference type="GO" id="GO:0043565">
    <property type="term" value="F:sequence-specific DNA binding"/>
    <property type="evidence" value="ECO:0007669"/>
    <property type="project" value="TreeGrafter"/>
</dbReference>
<dbReference type="Gene3D" id="3.30.70.1290">
    <property type="entry name" value="Transposase IS200-like"/>
    <property type="match status" value="1"/>
</dbReference>
<dbReference type="GO" id="GO:0006313">
    <property type="term" value="P:DNA transposition"/>
    <property type="evidence" value="ECO:0007669"/>
    <property type="project" value="InterPro"/>
</dbReference>
<dbReference type="SUPFAM" id="SSF143422">
    <property type="entry name" value="Transposase IS200-like"/>
    <property type="match status" value="1"/>
</dbReference>
<evidence type="ECO:0000259" key="1">
    <source>
        <dbReference type="SMART" id="SM01321"/>
    </source>
</evidence>
<evidence type="ECO:0000313" key="3">
    <source>
        <dbReference type="Proteomes" id="UP000182332"/>
    </source>
</evidence>
<name>A0A1I0FFS4_9PSED</name>
<proteinExistence type="predicted"/>
<dbReference type="SMART" id="SM01321">
    <property type="entry name" value="Y1_Tnp"/>
    <property type="match status" value="1"/>
</dbReference>
<feature type="domain" description="Transposase IS200-like" evidence="1">
    <location>
        <begin position="69"/>
        <end position="183"/>
    </location>
</feature>
<dbReference type="PANTHER" id="PTHR36966:SF1">
    <property type="entry name" value="REP-ASSOCIATED TYROSINE TRANSPOSASE"/>
    <property type="match status" value="1"/>
</dbReference>